<gene>
    <name evidence="2" type="ORF">PVL29_002503</name>
</gene>
<feature type="transmembrane region" description="Helical" evidence="1">
    <location>
        <begin position="47"/>
        <end position="70"/>
    </location>
</feature>
<dbReference type="EMBL" id="JARBHA010000002">
    <property type="protein sequence ID" value="KAJ9707500.1"/>
    <property type="molecule type" value="Genomic_DNA"/>
</dbReference>
<keyword evidence="1" id="KW-0472">Membrane</keyword>
<proteinExistence type="predicted"/>
<keyword evidence="1" id="KW-0812">Transmembrane</keyword>
<reference evidence="2 3" key="1">
    <citation type="journal article" date="2023" name="BMC Biotechnol.">
        <title>Vitis rotundifolia cv Carlos genome sequencing.</title>
        <authorList>
            <person name="Huff M."/>
            <person name="Hulse-Kemp A."/>
            <person name="Scheffler B."/>
            <person name="Youngblood R."/>
            <person name="Simpson S."/>
            <person name="Babiker E."/>
            <person name="Staton M."/>
        </authorList>
    </citation>
    <scope>NUCLEOTIDE SEQUENCE [LARGE SCALE GENOMIC DNA]</scope>
    <source>
        <tissue evidence="2">Leaf</tissue>
    </source>
</reference>
<dbReference type="AlphaFoldDB" id="A0AA39E5Q2"/>
<evidence type="ECO:0000313" key="3">
    <source>
        <dbReference type="Proteomes" id="UP001168098"/>
    </source>
</evidence>
<accession>A0AA39E5Q2</accession>
<protein>
    <submittedName>
        <fullName evidence="2">Uncharacterized protein</fullName>
    </submittedName>
</protein>
<keyword evidence="1" id="KW-1133">Transmembrane helix</keyword>
<dbReference type="Proteomes" id="UP001168098">
    <property type="component" value="Unassembled WGS sequence"/>
</dbReference>
<organism evidence="2 3">
    <name type="scientific">Vitis rotundifolia</name>
    <name type="common">Muscadine grape</name>
    <dbReference type="NCBI Taxonomy" id="103349"/>
    <lineage>
        <taxon>Eukaryota</taxon>
        <taxon>Viridiplantae</taxon>
        <taxon>Streptophyta</taxon>
        <taxon>Embryophyta</taxon>
        <taxon>Tracheophyta</taxon>
        <taxon>Spermatophyta</taxon>
        <taxon>Magnoliopsida</taxon>
        <taxon>eudicotyledons</taxon>
        <taxon>Gunneridae</taxon>
        <taxon>Pentapetalae</taxon>
        <taxon>rosids</taxon>
        <taxon>Vitales</taxon>
        <taxon>Vitaceae</taxon>
        <taxon>Viteae</taxon>
        <taxon>Vitis</taxon>
    </lineage>
</organism>
<sequence>MVNHKVPIVLVVLKRDNREAKFSSKMIDSKKKNKLYYLDTSSGNTKFGFITFNLIILHLIYLRSCFFCFLRILM</sequence>
<comment type="caution">
    <text evidence="2">The sequence shown here is derived from an EMBL/GenBank/DDBJ whole genome shotgun (WGS) entry which is preliminary data.</text>
</comment>
<evidence type="ECO:0000256" key="1">
    <source>
        <dbReference type="SAM" id="Phobius"/>
    </source>
</evidence>
<name>A0AA39E5Q2_VITRO</name>
<keyword evidence="3" id="KW-1185">Reference proteome</keyword>
<evidence type="ECO:0000313" key="2">
    <source>
        <dbReference type="EMBL" id="KAJ9707500.1"/>
    </source>
</evidence>